<dbReference type="AlphaFoldDB" id="A0A1R1XE02"/>
<dbReference type="InterPro" id="IPR012337">
    <property type="entry name" value="RNaseH-like_sf"/>
</dbReference>
<evidence type="ECO:0008006" key="3">
    <source>
        <dbReference type="Google" id="ProtNLM"/>
    </source>
</evidence>
<sequence>MGAQRKYYQTTRFNRTLNAMIRGFTNESQTNWDEYIHLLSFAHGSLIHSSMGISPFMELYGREPRLPCDPVNNTEDSLLSINYY</sequence>
<organism evidence="1 2">
    <name type="scientific">Smittium culicis</name>
    <dbReference type="NCBI Taxonomy" id="133412"/>
    <lineage>
        <taxon>Eukaryota</taxon>
        <taxon>Fungi</taxon>
        <taxon>Fungi incertae sedis</taxon>
        <taxon>Zoopagomycota</taxon>
        <taxon>Kickxellomycotina</taxon>
        <taxon>Harpellomycetes</taxon>
        <taxon>Harpellales</taxon>
        <taxon>Legeriomycetaceae</taxon>
        <taxon>Smittium</taxon>
    </lineage>
</organism>
<dbReference type="InterPro" id="IPR036397">
    <property type="entry name" value="RNaseH_sf"/>
</dbReference>
<evidence type="ECO:0000313" key="2">
    <source>
        <dbReference type="Proteomes" id="UP000187429"/>
    </source>
</evidence>
<evidence type="ECO:0000313" key="1">
    <source>
        <dbReference type="EMBL" id="OMJ12871.1"/>
    </source>
</evidence>
<gene>
    <name evidence="1" type="ORF">AYI69_g9233</name>
</gene>
<keyword evidence="2" id="KW-1185">Reference proteome</keyword>
<dbReference type="SUPFAM" id="SSF53098">
    <property type="entry name" value="Ribonuclease H-like"/>
    <property type="match status" value="1"/>
</dbReference>
<proteinExistence type="predicted"/>
<protein>
    <recommendedName>
        <fullName evidence="3">Integrase catalytic domain-containing protein</fullName>
    </recommendedName>
</protein>
<name>A0A1R1XE02_9FUNG</name>
<dbReference type="EMBL" id="LSSM01005344">
    <property type="protein sequence ID" value="OMJ12871.1"/>
    <property type="molecule type" value="Genomic_DNA"/>
</dbReference>
<accession>A0A1R1XE02</accession>
<dbReference type="GO" id="GO:0003676">
    <property type="term" value="F:nucleic acid binding"/>
    <property type="evidence" value="ECO:0007669"/>
    <property type="project" value="InterPro"/>
</dbReference>
<dbReference type="OrthoDB" id="3341476at2759"/>
<dbReference type="Gene3D" id="3.30.420.10">
    <property type="entry name" value="Ribonuclease H-like superfamily/Ribonuclease H"/>
    <property type="match status" value="1"/>
</dbReference>
<dbReference type="Proteomes" id="UP000187429">
    <property type="component" value="Unassembled WGS sequence"/>
</dbReference>
<comment type="caution">
    <text evidence="1">The sequence shown here is derived from an EMBL/GenBank/DDBJ whole genome shotgun (WGS) entry which is preliminary data.</text>
</comment>
<reference evidence="2" key="1">
    <citation type="submission" date="2017-01" db="EMBL/GenBank/DDBJ databases">
        <authorList>
            <person name="Wang Y."/>
            <person name="White M."/>
            <person name="Kvist S."/>
            <person name="Moncalvo J.-M."/>
        </authorList>
    </citation>
    <scope>NUCLEOTIDE SEQUENCE [LARGE SCALE GENOMIC DNA]</scope>
    <source>
        <strain evidence="2">ID-206-W2</strain>
    </source>
</reference>